<organism evidence="2 3">
    <name type="scientific">Limimaricola variabilis</name>
    <dbReference type="NCBI Taxonomy" id="1492771"/>
    <lineage>
        <taxon>Bacteria</taxon>
        <taxon>Pseudomonadati</taxon>
        <taxon>Pseudomonadota</taxon>
        <taxon>Alphaproteobacteria</taxon>
        <taxon>Rhodobacterales</taxon>
        <taxon>Paracoccaceae</taxon>
        <taxon>Limimaricola</taxon>
    </lineage>
</organism>
<accession>A0ABR6HQU3</accession>
<evidence type="ECO:0000256" key="1">
    <source>
        <dbReference type="SAM" id="MobiDB-lite"/>
    </source>
</evidence>
<feature type="region of interest" description="Disordered" evidence="1">
    <location>
        <begin position="42"/>
        <end position="98"/>
    </location>
</feature>
<proteinExistence type="predicted"/>
<comment type="caution">
    <text evidence="2">The sequence shown here is derived from an EMBL/GenBank/DDBJ whole genome shotgun (WGS) entry which is preliminary data.</text>
</comment>
<sequence>MRHHRRRGPALLPTLALLGGAIWLARRYRGEIRGMAEAGMDRMQGTSHHGGGAAFAHDEGGPVRQAGREEMRDPPRRWDLQDETVDESFPASDPPSSY</sequence>
<evidence type="ECO:0000313" key="2">
    <source>
        <dbReference type="EMBL" id="MBB3712783.1"/>
    </source>
</evidence>
<dbReference type="RefSeq" id="WP_183473777.1">
    <property type="nucleotide sequence ID" value="NZ_CP139691.1"/>
</dbReference>
<keyword evidence="3" id="KW-1185">Reference proteome</keyword>
<dbReference type="Proteomes" id="UP000576152">
    <property type="component" value="Unassembled WGS sequence"/>
</dbReference>
<reference evidence="2 3" key="1">
    <citation type="submission" date="2020-08" db="EMBL/GenBank/DDBJ databases">
        <title>Genomic Encyclopedia of Type Strains, Phase III (KMG-III): the genomes of soil and plant-associated and newly described type strains.</title>
        <authorList>
            <person name="Whitman W."/>
        </authorList>
    </citation>
    <scope>NUCLEOTIDE SEQUENCE [LARGE SCALE GENOMIC DNA]</scope>
    <source>
        <strain evidence="2 3">CECT 8572</strain>
    </source>
</reference>
<dbReference type="EMBL" id="JACIBX010000008">
    <property type="protein sequence ID" value="MBB3712783.1"/>
    <property type="molecule type" value="Genomic_DNA"/>
</dbReference>
<name>A0ABR6HQU3_9RHOB</name>
<evidence type="ECO:0008006" key="4">
    <source>
        <dbReference type="Google" id="ProtNLM"/>
    </source>
</evidence>
<gene>
    <name evidence="2" type="ORF">FHS00_002378</name>
</gene>
<evidence type="ECO:0000313" key="3">
    <source>
        <dbReference type="Proteomes" id="UP000576152"/>
    </source>
</evidence>
<feature type="compositionally biased region" description="Basic and acidic residues" evidence="1">
    <location>
        <begin position="56"/>
        <end position="80"/>
    </location>
</feature>
<protein>
    <recommendedName>
        <fullName evidence="4">Secreted protein</fullName>
    </recommendedName>
</protein>